<evidence type="ECO:0000256" key="1">
    <source>
        <dbReference type="ARBA" id="ARBA00034736"/>
    </source>
</evidence>
<dbReference type="Pfam" id="PF10521">
    <property type="entry name" value="Tti2"/>
    <property type="match status" value="1"/>
</dbReference>
<dbReference type="GO" id="GO:0110078">
    <property type="term" value="C:TTT Hsp90 cochaperone complex"/>
    <property type="evidence" value="ECO:0007669"/>
    <property type="project" value="InterPro"/>
</dbReference>
<dbReference type="PROSITE" id="PS50077">
    <property type="entry name" value="HEAT_REPEAT"/>
    <property type="match status" value="1"/>
</dbReference>
<reference evidence="4" key="1">
    <citation type="journal article" date="2015" name="J. Biotechnol.">
        <title>The structure of the Cyberlindnera jadinii genome and its relation to Candida utilis analyzed by the occurrence of single nucleotide polymorphisms.</title>
        <authorList>
            <person name="Rupp O."/>
            <person name="Brinkrolf K."/>
            <person name="Buerth C."/>
            <person name="Kunigo M."/>
            <person name="Schneider J."/>
            <person name="Jaenicke S."/>
            <person name="Goesmann A."/>
            <person name="Puehler A."/>
            <person name="Jaeger K.-E."/>
            <person name="Ernst J.F."/>
        </authorList>
    </citation>
    <scope>NUCLEOTIDE SEQUENCE [LARGE SCALE GENOMIC DNA]</scope>
    <source>
        <strain evidence="4">ATCC 18201 / CBS 1600 / BCRC 20928 / JCM 3617 / NBRC 0987 / NRRL Y-1542</strain>
    </source>
</reference>
<dbReference type="PANTHER" id="PTHR32226:SF2">
    <property type="entry name" value="TELO2-INTERACTING PROTEIN 2"/>
    <property type="match status" value="1"/>
</dbReference>
<dbReference type="InterPro" id="IPR016024">
    <property type="entry name" value="ARM-type_fold"/>
</dbReference>
<sequence length="416" mass="47923">MTTLQSQLETIKLPHIQWIWYVDDYEKTLPQYETQTRFKADASKALVEIQKLLQDDDGYDTYTILSSVGCFCTTSPWCDEASVRVCLEIINRLKITPNDWTLLRDSITQDFKLLQTTRVSKAGYKKINQFKGLKPKLGFITDGRDQWKETRIGSISHFVLWLSHNDAQGIRDNWWLIAPTILNILDDHEGLIKLKGVELLSVLLDTIEPSYLETTGVLSIFYDAVRPLLSYLPPSTPTDLSVEILKKSYPTMFKLFENTKERNKYLIELLNSGLLSSFNTVRDNFQTLRVIMCHITTVISKLGDSTLKVLPRLIYMIGTVVSDPFIDMDEELFCNTVNCVIAIEQNCWMRLPNHRYDIFAICLMAWRRAKTSHTKKKVIIATKLLLSITTITQEEWQQVIKENESVKGLFDTVMVG</sequence>
<gene>
    <name evidence="3" type="ORF">BN1211_4143</name>
</gene>
<organism evidence="3 4">
    <name type="scientific">Cyberlindnera jadinii (strain ATCC 18201 / CBS 1600 / BCRC 20928 / JCM 3617 / NBRC 0987 / NRRL Y-1542)</name>
    <name type="common">Torula yeast</name>
    <name type="synonym">Candida utilis</name>
    <dbReference type="NCBI Taxonomy" id="983966"/>
    <lineage>
        <taxon>Eukaryota</taxon>
        <taxon>Fungi</taxon>
        <taxon>Dikarya</taxon>
        <taxon>Ascomycota</taxon>
        <taxon>Saccharomycotina</taxon>
        <taxon>Saccharomycetes</taxon>
        <taxon>Phaffomycetales</taxon>
        <taxon>Phaffomycetaceae</taxon>
        <taxon>Cyberlindnera</taxon>
    </lineage>
</organism>
<comment type="similarity">
    <text evidence="1">Belongs to the TTI2 family.</text>
</comment>
<dbReference type="PANTHER" id="PTHR32226">
    <property type="entry name" value="TELO2-INTERACTING PROTEIN 2"/>
    <property type="match status" value="1"/>
</dbReference>
<feature type="repeat" description="HEAT" evidence="2">
    <location>
        <begin position="177"/>
        <end position="215"/>
    </location>
</feature>
<dbReference type="SUPFAM" id="SSF48371">
    <property type="entry name" value="ARM repeat"/>
    <property type="match status" value="1"/>
</dbReference>
<evidence type="ECO:0000313" key="3">
    <source>
        <dbReference type="EMBL" id="CEP23533.1"/>
    </source>
</evidence>
<dbReference type="InterPro" id="IPR021133">
    <property type="entry name" value="HEAT_type_2"/>
</dbReference>
<proteinExistence type="inferred from homology"/>
<evidence type="ECO:0000256" key="2">
    <source>
        <dbReference type="PROSITE-ProRule" id="PRU00103"/>
    </source>
</evidence>
<dbReference type="GO" id="GO:0005829">
    <property type="term" value="C:cytosol"/>
    <property type="evidence" value="ECO:0007669"/>
    <property type="project" value="TreeGrafter"/>
</dbReference>
<dbReference type="InterPro" id="IPR018870">
    <property type="entry name" value="Tti2"/>
</dbReference>
<accession>A0A0H5C6B0</accession>
<evidence type="ECO:0000313" key="4">
    <source>
        <dbReference type="Proteomes" id="UP000038830"/>
    </source>
</evidence>
<dbReference type="Proteomes" id="UP000038830">
    <property type="component" value="Unassembled WGS sequence"/>
</dbReference>
<dbReference type="GO" id="GO:0005634">
    <property type="term" value="C:nucleus"/>
    <property type="evidence" value="ECO:0007669"/>
    <property type="project" value="TreeGrafter"/>
</dbReference>
<dbReference type="EMBL" id="CDQK01000004">
    <property type="protein sequence ID" value="CEP23533.1"/>
    <property type="molecule type" value="Genomic_DNA"/>
</dbReference>
<protein>
    <submittedName>
        <fullName evidence="3">Uncharacterized protein</fullName>
    </submittedName>
</protein>
<dbReference type="AlphaFoldDB" id="A0A0H5C6B0"/>
<name>A0A0H5C6B0_CYBJN</name>